<reference evidence="10" key="2">
    <citation type="submission" date="2025-09" db="UniProtKB">
        <authorList>
            <consortium name="Ensembl"/>
        </authorList>
    </citation>
    <scope>IDENTIFICATION</scope>
</reference>
<accession>A0A3B3C9N9</accession>
<dbReference type="InterPro" id="IPR042617">
    <property type="entry name" value="CTC1-like"/>
</dbReference>
<dbReference type="InterPro" id="IPR029156">
    <property type="entry name" value="CTC1"/>
</dbReference>
<evidence type="ECO:0000256" key="7">
    <source>
        <dbReference type="ARBA" id="ARBA00023125"/>
    </source>
</evidence>
<dbReference type="GO" id="GO:0003697">
    <property type="term" value="F:single-stranded DNA binding"/>
    <property type="evidence" value="ECO:0007669"/>
    <property type="project" value="InterPro"/>
</dbReference>
<dbReference type="PANTHER" id="PTHR14865:SF2">
    <property type="entry name" value="CST COMPLEX SUBUNIT CTC1"/>
    <property type="match status" value="1"/>
</dbReference>
<dbReference type="GO" id="GO:0042162">
    <property type="term" value="F:telomeric DNA binding"/>
    <property type="evidence" value="ECO:0007669"/>
    <property type="project" value="TreeGrafter"/>
</dbReference>
<evidence type="ECO:0000256" key="3">
    <source>
        <dbReference type="ARBA" id="ARBA00006332"/>
    </source>
</evidence>
<comment type="subcellular location">
    <subcellularLocation>
        <location evidence="2">Chromosome</location>
        <location evidence="2">Telomere</location>
    </subcellularLocation>
    <subcellularLocation>
        <location evidence="1">Nucleus</location>
    </subcellularLocation>
</comment>
<comment type="similarity">
    <text evidence="3">Belongs to the CTC1 family.</text>
</comment>
<evidence type="ECO:0000256" key="9">
    <source>
        <dbReference type="SAM" id="MobiDB-lite"/>
    </source>
</evidence>
<proteinExistence type="inferred from homology"/>
<evidence type="ECO:0000256" key="4">
    <source>
        <dbReference type="ARBA" id="ARBA00016175"/>
    </source>
</evidence>
<keyword evidence="7" id="KW-0238">DNA-binding</keyword>
<dbReference type="PANTHER" id="PTHR14865">
    <property type="entry name" value="CST COMPLEX SUBUNIT CTC1"/>
    <property type="match status" value="1"/>
</dbReference>
<feature type="region of interest" description="Disordered" evidence="9">
    <location>
        <begin position="758"/>
        <end position="798"/>
    </location>
</feature>
<reference evidence="10" key="1">
    <citation type="submission" date="2025-08" db="UniProtKB">
        <authorList>
            <consortium name="Ensembl"/>
        </authorList>
    </citation>
    <scope>IDENTIFICATION</scope>
</reference>
<protein>
    <recommendedName>
        <fullName evidence="4">CST complex subunit CTC1</fullName>
    </recommendedName>
</protein>
<evidence type="ECO:0000256" key="8">
    <source>
        <dbReference type="ARBA" id="ARBA00023242"/>
    </source>
</evidence>
<evidence type="ECO:0000256" key="2">
    <source>
        <dbReference type="ARBA" id="ARBA00004574"/>
    </source>
</evidence>
<evidence type="ECO:0000313" key="11">
    <source>
        <dbReference type="Proteomes" id="UP000261560"/>
    </source>
</evidence>
<dbReference type="Proteomes" id="UP000261560">
    <property type="component" value="Unplaced"/>
</dbReference>
<keyword evidence="5" id="KW-0158">Chromosome</keyword>
<keyword evidence="6" id="KW-0779">Telomere</keyword>
<name>A0A3B3C9N9_ORYME</name>
<dbReference type="GeneTree" id="ENSGT00390000011553"/>
<sequence length="1245" mass="138351">MVQIRLLDQNCRFSDEYYPVLTDLSRPGFRSRTFSCLWFWNPLTSLCLPQERAWLKNIFLFIGRYLSPCCSDPAPSSAEGSLTGVEQLSIRLVLEIQQRSSVNHSLPVSYRLLSVSELVSQQNLACVSNLSWTTNQHRSWAKEAELSLSGHQALQRVNLLLIGCLTKGRGVDWSLTDSSGSVRCEVLSPSPLWMNLPVFLPDWNYIPHDASGQDVDRGHLELIGCPVFLGPEAEHGLAAAADGAELEAVPVSEAGVFLQNRVRGQRVSVHGQVCSVCPLLDVSGTPFFCFSLTDSESSLPVLVQKPSRLWWRTCVHVGRSVCVTSLRVCVLRGWRGNNILCVTELSQLHSDYTNTHTQTHTPDTHPEMDTPFLMSHGCEEEEPDFNQSGVRMKRSRIISYQGTVTEVVSKGAGLYVLDRKLGLCAAYQPASRRSLRVGDGVELHHVHFLFRPCPDFPPSILCTCLRSSVTVTSFSRVGVSDSAPRCPGDGVLSRLLLQKHMGVSEYLWACHLSSQLSISLVPAVMKQQCVCLLSWKMMKTLRGRRAPTRRDIYCEMLDQPHTCPLSQYSVDPAVHQNLSVLDLVRSLQSLCWSSLSLRSLLPPAGRSLSRSEIRSGLSWSFRTLVSDPQKGDSLRPRPLLLVGVLELPPHSSEFSPTLQLRDATGSVGCVVTETNREEGGGETACYNTAWIGCLVCVLQFSMVTERFLQSEFPSVDHLDQENFITFRDSRVYLQFSLDHLIILSPSVTMVTYLKQKGEEPADDVTDEHEDHPKEEQRWKRKRREGNDDSSDSSSSDVMTAVSVGGASQSCVSMVIRVEQKGGLVWKNTEGAELQLCFSLRAAVIGPVVSWRRDPKNKPLTEEEVEPGREHKVQLQFSGVCSRWFPVLQSGRLYRVLMVQVPFELSSHEASGNNRAELLSDSILQVGSDWRFHTLPRPLLLPSCLQATPPVLSVSQVMDNRSELVCFQGQITERISVDDGNTEPGNTGVRLTLCDPTGRSVRAYLDLSHAPYPPGLLPGSSVLLSDFQRKVSRSGGVYFTNLPVSSMTVMSLGAESLAPPPHPPMMHLGQWGVKGQKENVMGLVRGHVVCFLFLQLQWSCSTCSSVYTQVCSSNCGSSSAVFRSRAKLVIDDGTGEAHVWVSGVVVQTLLGLADFQWEGLQRWLKVKGHLRVLPGRRSLVCDSEEPLLHFLLSMCSSEAVRRPVCLTCRRHAPSRAPDLRRFSRSDRDFITRLTPPLQLTCVHLHS</sequence>
<dbReference type="AlphaFoldDB" id="A0A3B3C9N9"/>
<dbReference type="Ensembl" id="ENSOMET00000033507.1">
    <property type="protein sequence ID" value="ENSOMEP00000014319.1"/>
    <property type="gene ID" value="ENSOMEG00000015808.1"/>
</dbReference>
<dbReference type="OMA" id="HTDYTPT"/>
<dbReference type="Pfam" id="PF15489">
    <property type="entry name" value="CTC1"/>
    <property type="match status" value="1"/>
</dbReference>
<evidence type="ECO:0000313" key="10">
    <source>
        <dbReference type="Ensembl" id="ENSOMEP00000014319.1"/>
    </source>
</evidence>
<dbReference type="GO" id="GO:0010833">
    <property type="term" value="P:telomere maintenance via telomere lengthening"/>
    <property type="evidence" value="ECO:0007669"/>
    <property type="project" value="TreeGrafter"/>
</dbReference>
<organism evidence="10 11">
    <name type="scientific">Oryzias melastigma</name>
    <name type="common">Marine medaka</name>
    <dbReference type="NCBI Taxonomy" id="30732"/>
    <lineage>
        <taxon>Eukaryota</taxon>
        <taxon>Metazoa</taxon>
        <taxon>Chordata</taxon>
        <taxon>Craniata</taxon>
        <taxon>Vertebrata</taxon>
        <taxon>Euteleostomi</taxon>
        <taxon>Actinopterygii</taxon>
        <taxon>Neopterygii</taxon>
        <taxon>Teleostei</taxon>
        <taxon>Neoteleostei</taxon>
        <taxon>Acanthomorphata</taxon>
        <taxon>Ovalentaria</taxon>
        <taxon>Atherinomorphae</taxon>
        <taxon>Beloniformes</taxon>
        <taxon>Adrianichthyidae</taxon>
        <taxon>Oryziinae</taxon>
        <taxon>Oryzias</taxon>
    </lineage>
</organism>
<dbReference type="GO" id="GO:0045740">
    <property type="term" value="P:positive regulation of DNA replication"/>
    <property type="evidence" value="ECO:0007669"/>
    <property type="project" value="TreeGrafter"/>
</dbReference>
<evidence type="ECO:0000256" key="5">
    <source>
        <dbReference type="ARBA" id="ARBA00022454"/>
    </source>
</evidence>
<dbReference type="STRING" id="30732.ENSOMEP00000014319"/>
<evidence type="ECO:0000256" key="1">
    <source>
        <dbReference type="ARBA" id="ARBA00004123"/>
    </source>
</evidence>
<feature type="compositionally biased region" description="Basic and acidic residues" evidence="9">
    <location>
        <begin position="768"/>
        <end position="777"/>
    </location>
</feature>
<keyword evidence="8" id="KW-0539">Nucleus</keyword>
<dbReference type="PaxDb" id="30732-ENSOMEP00000014319"/>
<dbReference type="GO" id="GO:1990879">
    <property type="term" value="C:CST complex"/>
    <property type="evidence" value="ECO:0007669"/>
    <property type="project" value="TreeGrafter"/>
</dbReference>
<keyword evidence="11" id="KW-1185">Reference proteome</keyword>
<evidence type="ECO:0000256" key="6">
    <source>
        <dbReference type="ARBA" id="ARBA00022895"/>
    </source>
</evidence>